<dbReference type="InterPro" id="IPR038614">
    <property type="entry name" value="GK_N_sf"/>
</dbReference>
<dbReference type="InterPro" id="IPR037035">
    <property type="entry name" value="GK-like_C_sf"/>
</dbReference>
<dbReference type="EC" id="2.7.1.31" evidence="3"/>
<dbReference type="SMR" id="A0A482X6N5"/>
<evidence type="ECO:0000256" key="4">
    <source>
        <dbReference type="ARBA" id="ARBA00020720"/>
    </source>
</evidence>
<comment type="caution">
    <text evidence="11">The sequence shown here is derived from an EMBL/GenBank/DDBJ whole genome shotgun (WGS) entry which is preliminary data.</text>
</comment>
<dbReference type="InParanoid" id="A0A482X6N5"/>
<keyword evidence="7" id="KW-0418">Kinase</keyword>
<name>A0A482X6N5_LAOST</name>
<dbReference type="AlphaFoldDB" id="A0A482X6N5"/>
<dbReference type="OrthoDB" id="10248520at2759"/>
<evidence type="ECO:0000313" key="11">
    <source>
        <dbReference type="EMBL" id="RZF41549.1"/>
    </source>
</evidence>
<dbReference type="Gene3D" id="3.40.1480.10">
    <property type="entry name" value="MOFRL domain"/>
    <property type="match status" value="1"/>
</dbReference>
<dbReference type="InterPro" id="IPR039760">
    <property type="entry name" value="MOFRL_protein"/>
</dbReference>
<comment type="catalytic activity">
    <reaction evidence="1">
        <text>(R)-glycerate + ATP = (2R)-3-phosphoglycerate + ADP + H(+)</text>
        <dbReference type="Rhea" id="RHEA:23516"/>
        <dbReference type="ChEBI" id="CHEBI:15378"/>
        <dbReference type="ChEBI" id="CHEBI:16659"/>
        <dbReference type="ChEBI" id="CHEBI:30616"/>
        <dbReference type="ChEBI" id="CHEBI:58272"/>
        <dbReference type="ChEBI" id="CHEBI:456216"/>
        <dbReference type="EC" id="2.7.1.31"/>
    </reaction>
</comment>
<keyword evidence="5" id="KW-0808">Transferase</keyword>
<evidence type="ECO:0000256" key="1">
    <source>
        <dbReference type="ARBA" id="ARBA00000694"/>
    </source>
</evidence>
<reference evidence="11 12" key="1">
    <citation type="journal article" date="2017" name="Gigascience">
        <title>Genome sequence of the small brown planthopper, Laodelphax striatellus.</title>
        <authorList>
            <person name="Zhu J."/>
            <person name="Jiang F."/>
            <person name="Wang X."/>
            <person name="Yang P."/>
            <person name="Bao Y."/>
            <person name="Zhao W."/>
            <person name="Wang W."/>
            <person name="Lu H."/>
            <person name="Wang Q."/>
            <person name="Cui N."/>
            <person name="Li J."/>
            <person name="Chen X."/>
            <person name="Luo L."/>
            <person name="Yu J."/>
            <person name="Kang L."/>
            <person name="Cui F."/>
        </authorList>
    </citation>
    <scope>NUCLEOTIDE SEQUENCE [LARGE SCALE GENOMIC DNA]</scope>
    <source>
        <strain evidence="11">Lst14</strain>
    </source>
</reference>
<comment type="similarity">
    <text evidence="2">Belongs to the glycerate kinase type-2 family.</text>
</comment>
<keyword evidence="6" id="KW-0547">Nucleotide-binding</keyword>
<dbReference type="Proteomes" id="UP000291343">
    <property type="component" value="Unassembled WGS sequence"/>
</dbReference>
<dbReference type="Pfam" id="PF05161">
    <property type="entry name" value="MOFRL"/>
    <property type="match status" value="1"/>
</dbReference>
<feature type="domain" description="MOFRL-associated" evidence="10">
    <location>
        <begin position="33"/>
        <end position="276"/>
    </location>
</feature>
<evidence type="ECO:0000256" key="7">
    <source>
        <dbReference type="ARBA" id="ARBA00022777"/>
    </source>
</evidence>
<feature type="domain" description="MOFRL" evidence="9">
    <location>
        <begin position="388"/>
        <end position="501"/>
    </location>
</feature>
<gene>
    <name evidence="11" type="ORF">LSTR_LSTR000263</name>
</gene>
<dbReference type="InterPro" id="IPR007835">
    <property type="entry name" value="MOFRL"/>
</dbReference>
<evidence type="ECO:0000256" key="8">
    <source>
        <dbReference type="ARBA" id="ARBA00022840"/>
    </source>
</evidence>
<evidence type="ECO:0000256" key="5">
    <source>
        <dbReference type="ARBA" id="ARBA00022679"/>
    </source>
</evidence>
<sequence length="512" mass="55937">MIHLKYLLNRISSTNSNVLRRNMCSSVEVKSFLRLVYNHAVESVNPMSLMRKELQLEDDCLVTSTNKFRVNKNCYVVGFGKAVIGMAHQVEEILGDHVRGGVLSIPIGQKELFKSLKFKDNSVIKIYEGAKDNIPDEHSEVASNHIKNLATSLRSGDLLLVLISGGGSALLTCPVPPVTLDEKVKVIRLLQNSGASIKELNCVRKRLSQLKGGKLLDLAYPAEVFSFILSDIVDDPLDFIASGPTVPNKDSSDQALNIIQKYSLTNDLPESVKNVLHAPPLLISTPNTGISNLIIGSNRIALHHASIYAIKSGYCSVILSSCVEGLVSKISEVYMDLIILISKAINKEIEETLFLTNISNAIEFLRIDESSVNELVSMLFKSNETKLCLLFGGEPTVRVNGNGTGGRNQQLALEFSNLLETRFSKLPLADSFRVGFVSGGTDGIDGPTDAAGALAYQGQLKNINLNATNFIENNDSYSFFKQLNNGDDLIFTGHTGTNVMDIHVISIEKCGY</sequence>
<dbReference type="FunCoup" id="A0A482X6N5">
    <property type="interactions" value="210"/>
</dbReference>
<dbReference type="GO" id="GO:0005737">
    <property type="term" value="C:cytoplasm"/>
    <property type="evidence" value="ECO:0007669"/>
    <property type="project" value="TreeGrafter"/>
</dbReference>
<protein>
    <recommendedName>
        <fullName evidence="4">Glycerate kinase</fullName>
        <ecNumber evidence="3">2.7.1.31</ecNumber>
    </recommendedName>
</protein>
<dbReference type="PANTHER" id="PTHR12227">
    <property type="entry name" value="GLYCERATE KINASE"/>
    <property type="match status" value="1"/>
</dbReference>
<dbReference type="SUPFAM" id="SSF82544">
    <property type="entry name" value="GckA/TtuD-like"/>
    <property type="match status" value="1"/>
</dbReference>
<dbReference type="FunFam" id="3.40.50.10180:FF:000001">
    <property type="entry name" value="Glycerate kinase"/>
    <property type="match status" value="1"/>
</dbReference>
<keyword evidence="12" id="KW-1185">Reference proteome</keyword>
<evidence type="ECO:0000259" key="9">
    <source>
        <dbReference type="Pfam" id="PF05161"/>
    </source>
</evidence>
<dbReference type="STRING" id="195883.A0A482X6N5"/>
<evidence type="ECO:0000259" key="10">
    <source>
        <dbReference type="Pfam" id="PF13660"/>
    </source>
</evidence>
<proteinExistence type="inferred from homology"/>
<dbReference type="Pfam" id="PF13660">
    <property type="entry name" value="DUF4147"/>
    <property type="match status" value="1"/>
</dbReference>
<dbReference type="InterPro" id="IPR025286">
    <property type="entry name" value="MOFRL_assoc_dom"/>
</dbReference>
<evidence type="ECO:0000256" key="3">
    <source>
        <dbReference type="ARBA" id="ARBA00012101"/>
    </source>
</evidence>
<dbReference type="EMBL" id="QKKF02016774">
    <property type="protein sequence ID" value="RZF41549.1"/>
    <property type="molecule type" value="Genomic_DNA"/>
</dbReference>
<keyword evidence="8" id="KW-0067">ATP-binding</keyword>
<evidence type="ECO:0000313" key="12">
    <source>
        <dbReference type="Proteomes" id="UP000291343"/>
    </source>
</evidence>
<dbReference type="Gene3D" id="3.40.50.10180">
    <property type="entry name" value="Glycerate kinase, MOFRL-like N-terminal domain"/>
    <property type="match status" value="1"/>
</dbReference>
<accession>A0A482X6N5</accession>
<evidence type="ECO:0000256" key="6">
    <source>
        <dbReference type="ARBA" id="ARBA00022741"/>
    </source>
</evidence>
<dbReference type="GO" id="GO:0008887">
    <property type="term" value="F:glycerate kinase activity"/>
    <property type="evidence" value="ECO:0007669"/>
    <property type="project" value="UniProtKB-EC"/>
</dbReference>
<dbReference type="PANTHER" id="PTHR12227:SF0">
    <property type="entry name" value="GLYCERATE KINASE"/>
    <property type="match status" value="1"/>
</dbReference>
<dbReference type="GO" id="GO:0005524">
    <property type="term" value="F:ATP binding"/>
    <property type="evidence" value="ECO:0007669"/>
    <property type="project" value="UniProtKB-KW"/>
</dbReference>
<evidence type="ECO:0000256" key="2">
    <source>
        <dbReference type="ARBA" id="ARBA00005393"/>
    </source>
</evidence>
<organism evidence="11 12">
    <name type="scientific">Laodelphax striatellus</name>
    <name type="common">Small brown planthopper</name>
    <name type="synonym">Delphax striatella</name>
    <dbReference type="NCBI Taxonomy" id="195883"/>
    <lineage>
        <taxon>Eukaryota</taxon>
        <taxon>Metazoa</taxon>
        <taxon>Ecdysozoa</taxon>
        <taxon>Arthropoda</taxon>
        <taxon>Hexapoda</taxon>
        <taxon>Insecta</taxon>
        <taxon>Pterygota</taxon>
        <taxon>Neoptera</taxon>
        <taxon>Paraneoptera</taxon>
        <taxon>Hemiptera</taxon>
        <taxon>Auchenorrhyncha</taxon>
        <taxon>Fulgoroidea</taxon>
        <taxon>Delphacidae</taxon>
        <taxon>Criomorphinae</taxon>
        <taxon>Laodelphax</taxon>
    </lineage>
</organism>